<sequence length="192" mass="21053">MDGALAFAYTAYATGRHCMSASYRLWRLLSDISPFPQNQTTDTNISRATVVDGSPGTLSVAGHGGAAGVGGGDRWAVEDLEGQLERKVKLLEKERKALRLEAEKHHHDINQGLHQLHLRLSGLEHAPQILLFGDSIIRQVKLPACITYCVNDGKVSDIISLLPKILEIHPSVTMIIIHVGANNIMERLHRGI</sequence>
<keyword evidence="3" id="KW-1185">Reference proteome</keyword>
<dbReference type="SUPFAM" id="SSF52266">
    <property type="entry name" value="SGNH hydrolase"/>
    <property type="match status" value="1"/>
</dbReference>
<evidence type="ECO:0000256" key="1">
    <source>
        <dbReference type="SAM" id="Coils"/>
    </source>
</evidence>
<dbReference type="EMBL" id="JAOPHQ010005980">
    <property type="protein sequence ID" value="KAK0133571.1"/>
    <property type="molecule type" value="Genomic_DNA"/>
</dbReference>
<protein>
    <submittedName>
        <fullName evidence="2">Uncharacterized protein</fullName>
    </submittedName>
</protein>
<organism evidence="2 3">
    <name type="scientific">Merluccius polli</name>
    <name type="common">Benguela hake</name>
    <name type="synonym">Merluccius cadenati</name>
    <dbReference type="NCBI Taxonomy" id="89951"/>
    <lineage>
        <taxon>Eukaryota</taxon>
        <taxon>Metazoa</taxon>
        <taxon>Chordata</taxon>
        <taxon>Craniata</taxon>
        <taxon>Vertebrata</taxon>
        <taxon>Euteleostomi</taxon>
        <taxon>Actinopterygii</taxon>
        <taxon>Neopterygii</taxon>
        <taxon>Teleostei</taxon>
        <taxon>Neoteleostei</taxon>
        <taxon>Acanthomorphata</taxon>
        <taxon>Zeiogadaria</taxon>
        <taxon>Gadariae</taxon>
        <taxon>Gadiformes</taxon>
        <taxon>Gadoidei</taxon>
        <taxon>Merlucciidae</taxon>
        <taxon>Merluccius</taxon>
    </lineage>
</organism>
<evidence type="ECO:0000313" key="3">
    <source>
        <dbReference type="Proteomes" id="UP001174136"/>
    </source>
</evidence>
<name>A0AA47M4Q2_MERPO</name>
<feature type="coiled-coil region" evidence="1">
    <location>
        <begin position="77"/>
        <end position="108"/>
    </location>
</feature>
<accession>A0AA47M4Q2</accession>
<reference evidence="2" key="1">
    <citation type="journal article" date="2023" name="Front. Mar. Sci.">
        <title>A new Merluccius polli reference genome to investigate the effects of global change in West African waters.</title>
        <authorList>
            <person name="Mateo J.L."/>
            <person name="Blanco-Fernandez C."/>
            <person name="Garcia-Vazquez E."/>
            <person name="Machado-Schiaffino G."/>
        </authorList>
    </citation>
    <scope>NUCLEOTIDE SEQUENCE</scope>
    <source>
        <strain evidence="2">C29</strain>
        <tissue evidence="2">Fin</tissue>
    </source>
</reference>
<dbReference type="Gene3D" id="3.40.50.12690">
    <property type="match status" value="1"/>
</dbReference>
<dbReference type="Proteomes" id="UP001174136">
    <property type="component" value="Unassembled WGS sequence"/>
</dbReference>
<gene>
    <name evidence="2" type="ORF">N1851_030896</name>
</gene>
<comment type="caution">
    <text evidence="2">The sequence shown here is derived from an EMBL/GenBank/DDBJ whole genome shotgun (WGS) entry which is preliminary data.</text>
</comment>
<evidence type="ECO:0000313" key="2">
    <source>
        <dbReference type="EMBL" id="KAK0133571.1"/>
    </source>
</evidence>
<dbReference type="AlphaFoldDB" id="A0AA47M4Q2"/>
<proteinExistence type="predicted"/>
<keyword evidence="1" id="KW-0175">Coiled coil</keyword>